<dbReference type="EMBL" id="BQNB010011724">
    <property type="protein sequence ID" value="GJS94345.1"/>
    <property type="molecule type" value="Genomic_DNA"/>
</dbReference>
<proteinExistence type="predicted"/>
<reference evidence="2" key="1">
    <citation type="journal article" date="2022" name="Int. J. Mol. Sci.">
        <title>Draft Genome of Tanacetum Coccineum: Genomic Comparison of Closely Related Tanacetum-Family Plants.</title>
        <authorList>
            <person name="Yamashiro T."/>
            <person name="Shiraishi A."/>
            <person name="Nakayama K."/>
            <person name="Satake H."/>
        </authorList>
    </citation>
    <scope>NUCLEOTIDE SEQUENCE</scope>
</reference>
<evidence type="ECO:0000313" key="2">
    <source>
        <dbReference type="EMBL" id="GJS94345.1"/>
    </source>
</evidence>
<feature type="region of interest" description="Disordered" evidence="1">
    <location>
        <begin position="83"/>
        <end position="102"/>
    </location>
</feature>
<evidence type="ECO:0000256" key="1">
    <source>
        <dbReference type="SAM" id="MobiDB-lite"/>
    </source>
</evidence>
<gene>
    <name evidence="2" type="ORF">Tco_0801313</name>
</gene>
<protein>
    <submittedName>
        <fullName evidence="2">Uncharacterized protein</fullName>
    </submittedName>
</protein>
<accession>A0ABQ4ZZJ7</accession>
<organism evidence="2 3">
    <name type="scientific">Tanacetum coccineum</name>
    <dbReference type="NCBI Taxonomy" id="301880"/>
    <lineage>
        <taxon>Eukaryota</taxon>
        <taxon>Viridiplantae</taxon>
        <taxon>Streptophyta</taxon>
        <taxon>Embryophyta</taxon>
        <taxon>Tracheophyta</taxon>
        <taxon>Spermatophyta</taxon>
        <taxon>Magnoliopsida</taxon>
        <taxon>eudicotyledons</taxon>
        <taxon>Gunneridae</taxon>
        <taxon>Pentapetalae</taxon>
        <taxon>asterids</taxon>
        <taxon>campanulids</taxon>
        <taxon>Asterales</taxon>
        <taxon>Asteraceae</taxon>
        <taxon>Asteroideae</taxon>
        <taxon>Anthemideae</taxon>
        <taxon>Anthemidinae</taxon>
        <taxon>Tanacetum</taxon>
    </lineage>
</organism>
<keyword evidence="3" id="KW-1185">Reference proteome</keyword>
<feature type="compositionally biased region" description="Basic and acidic residues" evidence="1">
    <location>
        <begin position="32"/>
        <end position="43"/>
    </location>
</feature>
<comment type="caution">
    <text evidence="2">The sequence shown here is derived from an EMBL/GenBank/DDBJ whole genome shotgun (WGS) entry which is preliminary data.</text>
</comment>
<sequence length="153" mass="17124">MERIKIVQSCDKIRDITVIDIQEVCKVYDEEKGTKDGENKLGDTDIEIDDGDKEDTVVGNSLDGNQAMKMRVVMSEEKRGVSLSSLVGSRGDRSRKKRKSYDEEVFGGDGVEKAFNKGKMIDVSWKLAEDVMSRKTVDRVDSKEEVAAEEALI</sequence>
<name>A0ABQ4ZZJ7_9ASTR</name>
<reference evidence="2" key="2">
    <citation type="submission" date="2022-01" db="EMBL/GenBank/DDBJ databases">
        <authorList>
            <person name="Yamashiro T."/>
            <person name="Shiraishi A."/>
            <person name="Satake H."/>
            <person name="Nakayama K."/>
        </authorList>
    </citation>
    <scope>NUCLEOTIDE SEQUENCE</scope>
</reference>
<feature type="compositionally biased region" description="Acidic residues" evidence="1">
    <location>
        <begin position="44"/>
        <end position="53"/>
    </location>
</feature>
<feature type="region of interest" description="Disordered" evidence="1">
    <location>
        <begin position="32"/>
        <end position="61"/>
    </location>
</feature>
<evidence type="ECO:0000313" key="3">
    <source>
        <dbReference type="Proteomes" id="UP001151760"/>
    </source>
</evidence>
<dbReference type="Proteomes" id="UP001151760">
    <property type="component" value="Unassembled WGS sequence"/>
</dbReference>